<dbReference type="RefSeq" id="WP_138361318.1">
    <property type="nucleotide sequence ID" value="NZ_JBCIVH010000033.1"/>
</dbReference>
<feature type="transmembrane region" description="Helical" evidence="1">
    <location>
        <begin position="20"/>
        <end position="38"/>
    </location>
</feature>
<dbReference type="Pfam" id="PF04632">
    <property type="entry name" value="FUSC"/>
    <property type="match status" value="2"/>
</dbReference>
<dbReference type="AlphaFoldDB" id="A0A5R9LGJ3"/>
<dbReference type="InterPro" id="IPR006726">
    <property type="entry name" value="PHBA_efflux_AaeB/fusaric-R"/>
</dbReference>
<feature type="transmembrane region" description="Helical" evidence="1">
    <location>
        <begin position="353"/>
        <end position="375"/>
    </location>
</feature>
<feature type="transmembrane region" description="Helical" evidence="1">
    <location>
        <begin position="381"/>
        <end position="400"/>
    </location>
</feature>
<protein>
    <submittedName>
        <fullName evidence="2">FUSC family protein</fullName>
    </submittedName>
</protein>
<feature type="transmembrane region" description="Helical" evidence="1">
    <location>
        <begin position="435"/>
        <end position="455"/>
    </location>
</feature>
<evidence type="ECO:0000313" key="3">
    <source>
        <dbReference type="Proteomes" id="UP000307430"/>
    </source>
</evidence>
<name>A0A5R9LGJ3_9ENTR</name>
<keyword evidence="1" id="KW-0812">Transmembrane</keyword>
<organism evidence="2 3">
    <name type="scientific">Klebsiella indica</name>
    <dbReference type="NCBI Taxonomy" id="2582917"/>
    <lineage>
        <taxon>Bacteria</taxon>
        <taxon>Pseudomonadati</taxon>
        <taxon>Pseudomonadota</taxon>
        <taxon>Gammaproteobacteria</taxon>
        <taxon>Enterobacterales</taxon>
        <taxon>Enterobacteriaceae</taxon>
        <taxon>Klebsiella/Raoultella group</taxon>
        <taxon>Klebsiella</taxon>
    </lineage>
</organism>
<feature type="transmembrane region" description="Helical" evidence="1">
    <location>
        <begin position="226"/>
        <end position="244"/>
    </location>
</feature>
<evidence type="ECO:0000313" key="2">
    <source>
        <dbReference type="EMBL" id="TLV16037.1"/>
    </source>
</evidence>
<accession>A0A5R9LGJ3</accession>
<keyword evidence="1" id="KW-1133">Transmembrane helix</keyword>
<reference evidence="2 3" key="1">
    <citation type="submission" date="2019-05" db="EMBL/GenBank/DDBJ databases">
        <title>Genome sequence of Klebsiella sp strain TOUT106.</title>
        <authorList>
            <person name="Rahi P."/>
            <person name="Chaudhari D."/>
        </authorList>
    </citation>
    <scope>NUCLEOTIDE SEQUENCE [LARGE SCALE GENOMIC DNA]</scope>
    <source>
        <strain evidence="2 3">TOUT106</strain>
    </source>
</reference>
<evidence type="ECO:0000256" key="1">
    <source>
        <dbReference type="SAM" id="Phobius"/>
    </source>
</evidence>
<feature type="transmembrane region" description="Helical" evidence="1">
    <location>
        <begin position="142"/>
        <end position="160"/>
    </location>
</feature>
<dbReference type="Proteomes" id="UP000307430">
    <property type="component" value="Unassembled WGS sequence"/>
</dbReference>
<feature type="transmembrane region" description="Helical" evidence="1">
    <location>
        <begin position="110"/>
        <end position="130"/>
    </location>
</feature>
<keyword evidence="1" id="KW-0472">Membrane</keyword>
<dbReference type="GO" id="GO:0022857">
    <property type="term" value="F:transmembrane transporter activity"/>
    <property type="evidence" value="ECO:0007669"/>
    <property type="project" value="InterPro"/>
</dbReference>
<comment type="caution">
    <text evidence="2">The sequence shown here is derived from an EMBL/GenBank/DDBJ whole genome shotgun (WGS) entry which is preliminary data.</text>
</comment>
<proteinExistence type="predicted"/>
<dbReference type="EMBL" id="VCHQ01000017">
    <property type="protein sequence ID" value="TLV16037.1"/>
    <property type="molecule type" value="Genomic_DNA"/>
</dbReference>
<feature type="transmembrane region" description="Helical" evidence="1">
    <location>
        <begin position="301"/>
        <end position="323"/>
    </location>
</feature>
<dbReference type="GO" id="GO:0005886">
    <property type="term" value="C:plasma membrane"/>
    <property type="evidence" value="ECO:0007669"/>
    <property type="project" value="InterPro"/>
</dbReference>
<gene>
    <name evidence="2" type="ORF">FE839_13470</name>
</gene>
<feature type="transmembrane region" description="Helical" evidence="1">
    <location>
        <begin position="329"/>
        <end position="346"/>
    </location>
</feature>
<keyword evidence="3" id="KW-1185">Reference proteome</keyword>
<feature type="transmembrane region" description="Helical" evidence="1">
    <location>
        <begin position="86"/>
        <end position="104"/>
    </location>
</feature>
<sequence>MKKNQYFGPAADFAIRTTLAAAGSMLFATWLGFHHPWWAAMTVWLVAQPTRGLLLERMIARFTGSAVGALAGMAILLCLPMKSFGQLLVLTLWLAACAGIGSFFRQFRNYGFVLAGYTAAVIVMFSYFEAHTDSRLAIDRTFCTLTGIVFTGLAAFHSLSGNRFSVLSQRFTLLINTVLSQVPYAPTAKQLVDYIGTITRLNAELDKESAGSLSAMRQARQMKRTLLALLNVIATLATPHAVVARHPEYRVPTAPDLSALIRQASVSDNTLLAQSLTELQQCLAGVPESYGFFCRLRHHDWLVVLHAVLRPVGALALSGSLWLLTGWETGPIMVMTAVLFASLFSSNPQGNTALADVLSGTIIGALAGCLFRLWISPQLSHDAGVLVIILFLMTGAYLMACPRTSKMAIDINMTFLLVTQPFSSQLPATVSDVLMQSGAILSGATIAALWYWLVLPASPRSSQARAARRLIGIARRLSRSTSPQEVSWLLRYGQSTLMQLFASHSHDAQFIRSGLRYLRQAQRSVMQFHAHNHERAFHSQKTDAYPRTMLAARLVQRYLTCNRRSS</sequence>
<feature type="transmembrane region" description="Helical" evidence="1">
    <location>
        <begin position="58"/>
        <end position="79"/>
    </location>
</feature>